<dbReference type="Pfam" id="PF01627">
    <property type="entry name" value="Hpt"/>
    <property type="match status" value="1"/>
</dbReference>
<reference evidence="5" key="1">
    <citation type="submission" date="2020-05" db="EMBL/GenBank/DDBJ databases">
        <title>Frigoriglobus tundricola gen. nov., sp. nov., a psychrotolerant cellulolytic planctomycete of the family Gemmataceae with two divergent copies of 16S rRNA gene.</title>
        <authorList>
            <person name="Kulichevskaya I.S."/>
            <person name="Ivanova A.A."/>
            <person name="Naumoff D.G."/>
            <person name="Beletsky A.V."/>
            <person name="Rijpstra W.I.C."/>
            <person name="Sinninghe Damste J.S."/>
            <person name="Mardanov A.V."/>
            <person name="Ravin N.V."/>
            <person name="Dedysh S.N."/>
        </authorList>
    </citation>
    <scope>NUCLEOTIDE SEQUENCE [LARGE SCALE GENOMIC DNA]</scope>
    <source>
        <strain evidence="5">PL17</strain>
    </source>
</reference>
<dbReference type="SUPFAM" id="SSF47226">
    <property type="entry name" value="Histidine-containing phosphotransfer domain, HPT domain"/>
    <property type="match status" value="1"/>
</dbReference>
<gene>
    <name evidence="4" type="ORF">FTUN_5261</name>
</gene>
<dbReference type="SMART" id="SM00073">
    <property type="entry name" value="HPT"/>
    <property type="match status" value="1"/>
</dbReference>
<feature type="domain" description="HPt" evidence="3">
    <location>
        <begin position="1"/>
        <end position="105"/>
    </location>
</feature>
<accession>A0A6M5YW29</accession>
<dbReference type="Proteomes" id="UP000503447">
    <property type="component" value="Chromosome"/>
</dbReference>
<evidence type="ECO:0000313" key="4">
    <source>
        <dbReference type="EMBL" id="QJW97684.1"/>
    </source>
</evidence>
<keyword evidence="1" id="KW-0597">Phosphoprotein</keyword>
<dbReference type="CDD" id="cd00088">
    <property type="entry name" value="HPT"/>
    <property type="match status" value="1"/>
</dbReference>
<organism evidence="4 5">
    <name type="scientific">Frigoriglobus tundricola</name>
    <dbReference type="NCBI Taxonomy" id="2774151"/>
    <lineage>
        <taxon>Bacteria</taxon>
        <taxon>Pseudomonadati</taxon>
        <taxon>Planctomycetota</taxon>
        <taxon>Planctomycetia</taxon>
        <taxon>Gemmatales</taxon>
        <taxon>Gemmataceae</taxon>
        <taxon>Frigoriglobus</taxon>
    </lineage>
</organism>
<dbReference type="PANTHER" id="PTHR43395">
    <property type="entry name" value="SENSOR HISTIDINE KINASE CHEA"/>
    <property type="match status" value="1"/>
</dbReference>
<feature type="compositionally biased region" description="Low complexity" evidence="2">
    <location>
        <begin position="146"/>
        <end position="162"/>
    </location>
</feature>
<protein>
    <submittedName>
        <fullName evidence="4">Signal transduction histidine kinase CheA</fullName>
    </submittedName>
</protein>
<evidence type="ECO:0000313" key="5">
    <source>
        <dbReference type="Proteomes" id="UP000503447"/>
    </source>
</evidence>
<dbReference type="InterPro" id="IPR036641">
    <property type="entry name" value="HPT_dom_sf"/>
</dbReference>
<keyword evidence="4" id="KW-0418">Kinase</keyword>
<dbReference type="RefSeq" id="WP_171473009.1">
    <property type="nucleotide sequence ID" value="NZ_CP053452.2"/>
</dbReference>
<evidence type="ECO:0000259" key="3">
    <source>
        <dbReference type="PROSITE" id="PS50894"/>
    </source>
</evidence>
<dbReference type="AlphaFoldDB" id="A0A6M5YW29"/>
<dbReference type="GO" id="GO:0004672">
    <property type="term" value="F:protein kinase activity"/>
    <property type="evidence" value="ECO:0007669"/>
    <property type="project" value="UniProtKB-ARBA"/>
</dbReference>
<feature type="region of interest" description="Disordered" evidence="2">
    <location>
        <begin position="180"/>
        <end position="201"/>
    </location>
</feature>
<feature type="region of interest" description="Disordered" evidence="2">
    <location>
        <begin position="132"/>
        <end position="162"/>
    </location>
</feature>
<dbReference type="KEGG" id="ftj:FTUN_5261"/>
<keyword evidence="4" id="KW-0808">Transferase</keyword>
<dbReference type="Gene3D" id="1.20.120.160">
    <property type="entry name" value="HPT domain"/>
    <property type="match status" value="1"/>
</dbReference>
<name>A0A6M5YW29_9BACT</name>
<dbReference type="PROSITE" id="PS50894">
    <property type="entry name" value="HPT"/>
    <property type="match status" value="1"/>
</dbReference>
<proteinExistence type="predicted"/>
<dbReference type="InterPro" id="IPR008207">
    <property type="entry name" value="Sig_transdc_His_kin_Hpt_dom"/>
</dbReference>
<dbReference type="EMBL" id="CP053452">
    <property type="protein sequence ID" value="QJW97684.1"/>
    <property type="molecule type" value="Genomic_DNA"/>
</dbReference>
<keyword evidence="5" id="KW-1185">Reference proteome</keyword>
<dbReference type="PANTHER" id="PTHR43395:SF1">
    <property type="entry name" value="CHEMOTAXIS PROTEIN CHEA"/>
    <property type="match status" value="1"/>
</dbReference>
<sequence length="201" mass="21521">MTGIDPAMFELFREEVKAHADTLAAGLVAVEANPTDPARLESLMRAAHSIKGAARIINIDTAVRLAHVMEDALVAAQDGRIRLTSADIDTLLKGSDVLAGLAALAPGTVSAWEATNAAAVAALEPQFVAMARGGPVSEEPPPPTRPLSSRRASQPSRSRSAPSTRCSICFVRNFADTFGPSRSRSTRWQPIRPRPNRCWTR</sequence>
<dbReference type="InterPro" id="IPR051315">
    <property type="entry name" value="Bact_Chemotaxis_CheA"/>
</dbReference>
<dbReference type="GO" id="GO:0000160">
    <property type="term" value="P:phosphorelay signal transduction system"/>
    <property type="evidence" value="ECO:0007669"/>
    <property type="project" value="InterPro"/>
</dbReference>
<feature type="modified residue" description="Phosphohistidine" evidence="1">
    <location>
        <position position="48"/>
    </location>
</feature>
<evidence type="ECO:0000256" key="2">
    <source>
        <dbReference type="SAM" id="MobiDB-lite"/>
    </source>
</evidence>
<evidence type="ECO:0000256" key="1">
    <source>
        <dbReference type="PROSITE-ProRule" id="PRU00110"/>
    </source>
</evidence>